<dbReference type="Proteomes" id="UP001652625">
    <property type="component" value="Chromosome 09"/>
</dbReference>
<evidence type="ECO:0000313" key="1">
    <source>
        <dbReference type="Proteomes" id="UP001652625"/>
    </source>
</evidence>
<keyword evidence="1" id="KW-1185">Reference proteome</keyword>
<protein>
    <submittedName>
        <fullName evidence="2">Uncharacterized protein LOC100211293</fullName>
    </submittedName>
</protein>
<proteinExistence type="predicted"/>
<dbReference type="PANTHER" id="PTHR33361:SF2">
    <property type="entry name" value="DUF885 DOMAIN-CONTAINING PROTEIN"/>
    <property type="match status" value="1"/>
</dbReference>
<dbReference type="RefSeq" id="XP_065660878.1">
    <property type="nucleotide sequence ID" value="XM_065804806.1"/>
</dbReference>
<gene>
    <name evidence="2" type="primary">LOC100211293</name>
</gene>
<dbReference type="PANTHER" id="PTHR33361">
    <property type="entry name" value="GLR0591 PROTEIN"/>
    <property type="match status" value="1"/>
</dbReference>
<organism evidence="1 2">
    <name type="scientific">Hydra vulgaris</name>
    <name type="common">Hydra</name>
    <name type="synonym">Hydra attenuata</name>
    <dbReference type="NCBI Taxonomy" id="6087"/>
    <lineage>
        <taxon>Eukaryota</taxon>
        <taxon>Metazoa</taxon>
        <taxon>Cnidaria</taxon>
        <taxon>Hydrozoa</taxon>
        <taxon>Hydroidolina</taxon>
        <taxon>Anthoathecata</taxon>
        <taxon>Aplanulata</taxon>
        <taxon>Hydridae</taxon>
        <taxon>Hydra</taxon>
    </lineage>
</organism>
<dbReference type="Pfam" id="PF05960">
    <property type="entry name" value="DUF885"/>
    <property type="match status" value="1"/>
</dbReference>
<dbReference type="InterPro" id="IPR010281">
    <property type="entry name" value="DUF885"/>
</dbReference>
<dbReference type="GeneID" id="100211293"/>
<reference evidence="2" key="1">
    <citation type="submission" date="2025-08" db="UniProtKB">
        <authorList>
            <consortium name="RefSeq"/>
        </authorList>
    </citation>
    <scope>IDENTIFICATION</scope>
</reference>
<name>A0ABM4CGN5_HYDVU</name>
<sequence length="579" mass="66967">MDLSDRASLFFNRFWLWRLSNFPEFATSIGCHTYDDRLDEMSLNSYQRREDEAKAMYEELLVIISLTNNETDSTLTLNLDLLKIDLEQFLSGTKYCSYLWPLNQLEGPQSDFPRLLSYMKRESLSDLQKIINRMRKFPQQIDEIIYLLKEGVRIGMTLHALSVNPVISSLESLLKVPIKSSLFFQNFEVCPVDISIVDWENCVNEAESVIEHGLYFSYRKLLSYLVNFYLPNTRLDVSISSVKNGFEFYEACLKFHTSTSISPHDIHAIGLTEVKRIKKRMINVKNMLGFEGSLQDFQIYLKEDVKFSFSSADEMLHYYEAICKEIKSVLPKYFTKVPKANFVLTKMNDVIASTMPNAYYLAPSENSSRPGTFFVNASKVEMKRKFEAISLALHEAEPGHHLQSALTMESGCSVEFRRFLEDRKYYESPARFGLNTAYVEGWGLYCEFLGEEMGLYKDLYDLYGRLSNEMLRACRLVVDTGIHALGWSRDKAIEYMTKYTATDSHTISTEIDRYITWPGQACGYKMGEIKIKELRNMAAENLCEKFDLKQFHDLVASIGGVPLNILEKQIKIYIQNKLK</sequence>
<accession>A0ABM4CGN5</accession>
<evidence type="ECO:0000313" key="2">
    <source>
        <dbReference type="RefSeq" id="XP_065660878.1"/>
    </source>
</evidence>